<keyword evidence="4" id="KW-0804">Transcription</keyword>
<dbReference type="InterPro" id="IPR036388">
    <property type="entry name" value="WH-like_DNA-bd_sf"/>
</dbReference>
<reference evidence="6 7" key="1">
    <citation type="submission" date="2017-09" db="EMBL/GenBank/DDBJ databases">
        <authorList>
            <person name="Ehlers B."/>
            <person name="Leendertz F.H."/>
        </authorList>
    </citation>
    <scope>NUCLEOTIDE SEQUENCE [LARGE SCALE GENOMIC DNA]</scope>
    <source>
        <strain evidence="6 7">DSM 18289</strain>
    </source>
</reference>
<keyword evidence="7" id="KW-1185">Reference proteome</keyword>
<dbReference type="GO" id="GO:0003677">
    <property type="term" value="F:DNA binding"/>
    <property type="evidence" value="ECO:0007669"/>
    <property type="project" value="UniProtKB-KW"/>
</dbReference>
<protein>
    <submittedName>
        <fullName evidence="6">DNA-binding transcriptional regulator, LysR family</fullName>
    </submittedName>
</protein>
<evidence type="ECO:0000256" key="3">
    <source>
        <dbReference type="ARBA" id="ARBA00023125"/>
    </source>
</evidence>
<dbReference type="EMBL" id="OBEL01000004">
    <property type="protein sequence ID" value="SNZ20438.1"/>
    <property type="molecule type" value="Genomic_DNA"/>
</dbReference>
<dbReference type="InterPro" id="IPR050950">
    <property type="entry name" value="HTH-type_LysR_regulators"/>
</dbReference>
<dbReference type="PROSITE" id="PS50931">
    <property type="entry name" value="HTH_LYSR"/>
    <property type="match status" value="1"/>
</dbReference>
<keyword evidence="3 6" id="KW-0238">DNA-binding</keyword>
<keyword evidence="2" id="KW-0805">Transcription regulation</keyword>
<accession>A0A285PG67</accession>
<evidence type="ECO:0000256" key="1">
    <source>
        <dbReference type="ARBA" id="ARBA00009437"/>
    </source>
</evidence>
<dbReference type="InterPro" id="IPR005119">
    <property type="entry name" value="LysR_subst-bd"/>
</dbReference>
<name>A0A285PG67_9HYPH</name>
<dbReference type="RefSeq" id="WP_097154782.1">
    <property type="nucleotide sequence ID" value="NZ_OBEL01000004.1"/>
</dbReference>
<evidence type="ECO:0000256" key="4">
    <source>
        <dbReference type="ARBA" id="ARBA00023163"/>
    </source>
</evidence>
<evidence type="ECO:0000259" key="5">
    <source>
        <dbReference type="PROSITE" id="PS50931"/>
    </source>
</evidence>
<gene>
    <name evidence="6" type="ORF">SAMN06265368_3541</name>
</gene>
<dbReference type="FunFam" id="1.10.10.10:FF:000001">
    <property type="entry name" value="LysR family transcriptional regulator"/>
    <property type="match status" value="1"/>
</dbReference>
<feature type="domain" description="HTH lysR-type" evidence="5">
    <location>
        <begin position="1"/>
        <end position="58"/>
    </location>
</feature>
<organism evidence="6 7">
    <name type="scientific">Cohaesibacter gelatinilyticus</name>
    <dbReference type="NCBI Taxonomy" id="372072"/>
    <lineage>
        <taxon>Bacteria</taxon>
        <taxon>Pseudomonadati</taxon>
        <taxon>Pseudomonadota</taxon>
        <taxon>Alphaproteobacteria</taxon>
        <taxon>Hyphomicrobiales</taxon>
        <taxon>Cohaesibacteraceae</taxon>
    </lineage>
</organism>
<dbReference type="Proteomes" id="UP000219439">
    <property type="component" value="Unassembled WGS sequence"/>
</dbReference>
<dbReference type="Pfam" id="PF00126">
    <property type="entry name" value="HTH_1"/>
    <property type="match status" value="1"/>
</dbReference>
<dbReference type="Pfam" id="PF03466">
    <property type="entry name" value="LysR_substrate"/>
    <property type="match status" value="1"/>
</dbReference>
<evidence type="ECO:0000256" key="2">
    <source>
        <dbReference type="ARBA" id="ARBA00023015"/>
    </source>
</evidence>
<dbReference type="Gene3D" id="3.40.190.290">
    <property type="match status" value="1"/>
</dbReference>
<dbReference type="PRINTS" id="PR00039">
    <property type="entry name" value="HTHLYSR"/>
</dbReference>
<dbReference type="SUPFAM" id="SSF53850">
    <property type="entry name" value="Periplasmic binding protein-like II"/>
    <property type="match status" value="1"/>
</dbReference>
<sequence>MDIRQLQYLIALAREKHFTRAAQVCNVTQPTLSGRIRQLEQELGVSIVRRGQRYLGLTDDGERVLAWAKRIVEDCDGLRDELAGLTGDLRGRITVGAIPSALPMVPKVVQAMRNSYPAVQFTILSRSSKDIQRQLEDGSIDAGISYLGNEKLDNTRTWPLYTERYCLFIHRDHELSSREALSWKEAAEQSLCCLTPDMQFRQIVDAAFKQVDCFPHADVESNSINNLYAFIQTGHYAAVLPENCKIHLSEMEGLCAIPLVEPEVEHMVGLVMQNRDPMPRLLSALGQSSQGLVL</sequence>
<dbReference type="AlphaFoldDB" id="A0A285PG67"/>
<dbReference type="InterPro" id="IPR036390">
    <property type="entry name" value="WH_DNA-bd_sf"/>
</dbReference>
<evidence type="ECO:0000313" key="6">
    <source>
        <dbReference type="EMBL" id="SNZ20438.1"/>
    </source>
</evidence>
<dbReference type="PANTHER" id="PTHR30419">
    <property type="entry name" value="HTH-TYPE TRANSCRIPTIONAL REGULATOR YBHD"/>
    <property type="match status" value="1"/>
</dbReference>
<dbReference type="PANTHER" id="PTHR30419:SF31">
    <property type="entry name" value="BLR3139 PROTEIN"/>
    <property type="match status" value="1"/>
</dbReference>
<dbReference type="OrthoDB" id="9775392at2"/>
<proteinExistence type="inferred from homology"/>
<dbReference type="Gene3D" id="1.10.10.10">
    <property type="entry name" value="Winged helix-like DNA-binding domain superfamily/Winged helix DNA-binding domain"/>
    <property type="match status" value="1"/>
</dbReference>
<evidence type="ECO:0000313" key="7">
    <source>
        <dbReference type="Proteomes" id="UP000219439"/>
    </source>
</evidence>
<dbReference type="GO" id="GO:0003700">
    <property type="term" value="F:DNA-binding transcription factor activity"/>
    <property type="evidence" value="ECO:0007669"/>
    <property type="project" value="InterPro"/>
</dbReference>
<dbReference type="GO" id="GO:0005829">
    <property type="term" value="C:cytosol"/>
    <property type="evidence" value="ECO:0007669"/>
    <property type="project" value="TreeGrafter"/>
</dbReference>
<dbReference type="CDD" id="cd05466">
    <property type="entry name" value="PBP2_LTTR_substrate"/>
    <property type="match status" value="1"/>
</dbReference>
<dbReference type="InterPro" id="IPR000847">
    <property type="entry name" value="LysR_HTH_N"/>
</dbReference>
<dbReference type="SUPFAM" id="SSF46785">
    <property type="entry name" value="Winged helix' DNA-binding domain"/>
    <property type="match status" value="1"/>
</dbReference>
<comment type="similarity">
    <text evidence="1">Belongs to the LysR transcriptional regulatory family.</text>
</comment>